<proteinExistence type="inferred from homology"/>
<dbReference type="RefSeq" id="WP_275476432.1">
    <property type="nucleotide sequence ID" value="NZ_CP162940.1"/>
</dbReference>
<feature type="region of interest" description="Disordered" evidence="5">
    <location>
        <begin position="29"/>
        <end position="53"/>
    </location>
</feature>
<evidence type="ECO:0000313" key="9">
    <source>
        <dbReference type="Proteomes" id="UP001579974"/>
    </source>
</evidence>
<keyword evidence="9" id="KW-1185">Reference proteome</keyword>
<sequence length="381" mass="39770">MSLRSSKMFAGAAALAAIVAVVGCGTNNTSSNTTSNSATTNTSTGGNASASGPVSLSESGSSLLYPLFNDQWIAAYQSANSNVQMTAASTGSGTGISQAIAGTVDIGASDAYLADAQMQQSPGMLNIPVAISAQQIMYNLPGVKGHLKLSGDVIAQIYQGKIKYWDDSAIKALNPGVSLPHQGIIPVTRSDSSGDTFLFTQFLTDTNSDWKNGPAYGTTVSWPSLSSEVGAKGNDGVVAALAKDKYSIGYVGISWLSKATQQGLGYAELQNKDGKFVLPTNANIQAAANQGAQNVPKDERISLIYEPGANSYPIINFEYLIVKQTQKNASYATALKGFLNWAIDPSKGNSSQYLSPVNFLPLPSNVEPLSQAQINSIQAGQ</sequence>
<evidence type="ECO:0000259" key="7">
    <source>
        <dbReference type="Pfam" id="PF12849"/>
    </source>
</evidence>
<evidence type="ECO:0000256" key="5">
    <source>
        <dbReference type="SAM" id="MobiDB-lite"/>
    </source>
</evidence>
<comment type="caution">
    <text evidence="8">The sequence shown here is derived from an EMBL/GenBank/DDBJ whole genome shotgun (WGS) entry which is preliminary data.</text>
</comment>
<evidence type="ECO:0000256" key="1">
    <source>
        <dbReference type="ARBA" id="ARBA00008725"/>
    </source>
</evidence>
<keyword evidence="3 4" id="KW-0592">Phosphate transport</keyword>
<dbReference type="Pfam" id="PF12849">
    <property type="entry name" value="PBP_like_2"/>
    <property type="match status" value="1"/>
</dbReference>
<gene>
    <name evidence="8" type="primary">pstS</name>
    <name evidence="8" type="ORF">KKP3000_000572</name>
</gene>
<dbReference type="CDD" id="cd13565">
    <property type="entry name" value="PBP2_PstS"/>
    <property type="match status" value="1"/>
</dbReference>
<dbReference type="SUPFAM" id="SSF53850">
    <property type="entry name" value="Periplasmic binding protein-like II"/>
    <property type="match status" value="1"/>
</dbReference>
<dbReference type="PIRSF" id="PIRSF002756">
    <property type="entry name" value="PstS"/>
    <property type="match status" value="1"/>
</dbReference>
<reference evidence="8 9" key="1">
    <citation type="journal article" date="2024" name="Int. J. Mol. Sci.">
        <title>Exploration of Alicyclobacillus spp. Genome in Search of Antibiotic Resistance.</title>
        <authorList>
            <person name="Bucka-Kolendo J."/>
            <person name="Kiousi D.E."/>
            <person name="Dekowska A."/>
            <person name="Mikolajczuk-Szczyrba A."/>
            <person name="Karadedos D.M."/>
            <person name="Michael P."/>
            <person name="Galanis A."/>
            <person name="Sokolowska B."/>
        </authorList>
    </citation>
    <scope>NUCLEOTIDE SEQUENCE [LARGE SCALE GENOMIC DNA]</scope>
    <source>
        <strain evidence="8 9">KKP 3000</strain>
    </source>
</reference>
<evidence type="ECO:0000313" key="8">
    <source>
        <dbReference type="EMBL" id="MFB5191790.1"/>
    </source>
</evidence>
<feature type="domain" description="PBP" evidence="7">
    <location>
        <begin position="48"/>
        <end position="344"/>
    </location>
</feature>
<organism evidence="8 9">
    <name type="scientific">Alicyclobacillus fastidiosus</name>
    <dbReference type="NCBI Taxonomy" id="392011"/>
    <lineage>
        <taxon>Bacteria</taxon>
        <taxon>Bacillati</taxon>
        <taxon>Bacillota</taxon>
        <taxon>Bacilli</taxon>
        <taxon>Bacillales</taxon>
        <taxon>Alicyclobacillaceae</taxon>
        <taxon>Alicyclobacillus</taxon>
    </lineage>
</organism>
<name>A0ABV5AJ06_9BACL</name>
<evidence type="ECO:0000256" key="2">
    <source>
        <dbReference type="ARBA" id="ARBA00022448"/>
    </source>
</evidence>
<dbReference type="InterPro" id="IPR050962">
    <property type="entry name" value="Phosphate-bind_PstS"/>
</dbReference>
<evidence type="ECO:0000256" key="6">
    <source>
        <dbReference type="SAM" id="SignalP"/>
    </source>
</evidence>
<accession>A0ABV5AJ06</accession>
<comment type="similarity">
    <text evidence="1 4">Belongs to the PstS family.</text>
</comment>
<dbReference type="PANTHER" id="PTHR42996:SF1">
    <property type="entry name" value="PHOSPHATE-BINDING PROTEIN PSTS"/>
    <property type="match status" value="1"/>
</dbReference>
<dbReference type="EMBL" id="JBDXSU010000014">
    <property type="protein sequence ID" value="MFB5191790.1"/>
    <property type="molecule type" value="Genomic_DNA"/>
</dbReference>
<keyword evidence="2 4" id="KW-0813">Transport</keyword>
<dbReference type="Gene3D" id="3.40.190.10">
    <property type="entry name" value="Periplasmic binding protein-like II"/>
    <property type="match status" value="2"/>
</dbReference>
<dbReference type="NCBIfam" id="TIGR00975">
    <property type="entry name" value="3a0107s03"/>
    <property type="match status" value="1"/>
</dbReference>
<evidence type="ECO:0000256" key="4">
    <source>
        <dbReference type="PIRNR" id="PIRNR002756"/>
    </source>
</evidence>
<feature type="chain" id="PRO_5045965382" description="Phosphate-binding protein" evidence="6">
    <location>
        <begin position="17"/>
        <end position="381"/>
    </location>
</feature>
<protein>
    <recommendedName>
        <fullName evidence="4">Phosphate-binding protein</fullName>
    </recommendedName>
</protein>
<feature type="signal peptide" evidence="6">
    <location>
        <begin position="1"/>
        <end position="16"/>
    </location>
</feature>
<dbReference type="InterPro" id="IPR024370">
    <property type="entry name" value="PBP_domain"/>
</dbReference>
<dbReference type="PROSITE" id="PS51257">
    <property type="entry name" value="PROKAR_LIPOPROTEIN"/>
    <property type="match status" value="1"/>
</dbReference>
<evidence type="ECO:0000256" key="3">
    <source>
        <dbReference type="ARBA" id="ARBA00022592"/>
    </source>
</evidence>
<dbReference type="PANTHER" id="PTHR42996">
    <property type="entry name" value="PHOSPHATE-BINDING PROTEIN PSTS"/>
    <property type="match status" value="1"/>
</dbReference>
<dbReference type="InterPro" id="IPR005673">
    <property type="entry name" value="ABC_phos-bd_PstS"/>
</dbReference>
<keyword evidence="6" id="KW-0732">Signal</keyword>
<dbReference type="Proteomes" id="UP001579974">
    <property type="component" value="Unassembled WGS sequence"/>
</dbReference>